<dbReference type="PROSITE" id="PS50175">
    <property type="entry name" value="ASP_PROT_RETROV"/>
    <property type="match status" value="1"/>
</dbReference>
<dbReference type="InterPro" id="IPR001995">
    <property type="entry name" value="Peptidase_A2_cat"/>
</dbReference>
<evidence type="ECO:0000256" key="1">
    <source>
        <dbReference type="SAM" id="MobiDB-lite"/>
    </source>
</evidence>
<keyword evidence="3" id="KW-1185">Reference proteome</keyword>
<dbReference type="EnsemblMetazoa" id="PPAI007192-RA">
    <property type="protein sequence ID" value="PPAI007192-PA"/>
    <property type="gene ID" value="PPAI007192"/>
</dbReference>
<dbReference type="VEuPathDB" id="VectorBase:PPAI007192"/>
<dbReference type="VEuPathDB" id="VectorBase:PPAPM1_002627"/>
<feature type="region of interest" description="Disordered" evidence="1">
    <location>
        <begin position="67"/>
        <end position="97"/>
    </location>
</feature>
<sequence length="236" mass="26617">MQKRESDDYTTYAATVNRACDVHKDVRTRLLNKLETEDISNLNLELMVTESKRLLCLKKDSARIESSVKQEPASVNKVHTKKPFKKDSQQKQKKTPSSPCWLCGAMHYVRECTFKNHTCSECGSKGHREGYCGLGESHKKKLKGKKQPQQRSQVNMVANAPSGRKYIAVTINNSPLSLLYDTGSDLTIISQENWIQLGSPPLTPTRDHPHDAQGNTIRLLAGNGRAFKENTHYQYA</sequence>
<dbReference type="SUPFAM" id="SSF50630">
    <property type="entry name" value="Acid proteases"/>
    <property type="match status" value="1"/>
</dbReference>
<accession>A0A1B0GPK1</accession>
<dbReference type="AlphaFoldDB" id="A0A1B0GPK1"/>
<protein>
    <submittedName>
        <fullName evidence="2">Uncharacterized protein</fullName>
    </submittedName>
</protein>
<reference evidence="2" key="1">
    <citation type="submission" date="2022-08" db="UniProtKB">
        <authorList>
            <consortium name="EnsemblMetazoa"/>
        </authorList>
    </citation>
    <scope>IDENTIFICATION</scope>
    <source>
        <strain evidence="2">Israel</strain>
    </source>
</reference>
<organism evidence="2 3">
    <name type="scientific">Phlebotomus papatasi</name>
    <name type="common">Sandfly</name>
    <dbReference type="NCBI Taxonomy" id="29031"/>
    <lineage>
        <taxon>Eukaryota</taxon>
        <taxon>Metazoa</taxon>
        <taxon>Ecdysozoa</taxon>
        <taxon>Arthropoda</taxon>
        <taxon>Hexapoda</taxon>
        <taxon>Insecta</taxon>
        <taxon>Pterygota</taxon>
        <taxon>Neoptera</taxon>
        <taxon>Endopterygota</taxon>
        <taxon>Diptera</taxon>
        <taxon>Nematocera</taxon>
        <taxon>Psychodoidea</taxon>
        <taxon>Psychodidae</taxon>
        <taxon>Phlebotomus</taxon>
        <taxon>Phlebotomus</taxon>
    </lineage>
</organism>
<dbReference type="GO" id="GO:0004190">
    <property type="term" value="F:aspartic-type endopeptidase activity"/>
    <property type="evidence" value="ECO:0007669"/>
    <property type="project" value="InterPro"/>
</dbReference>
<dbReference type="Gene3D" id="2.40.70.10">
    <property type="entry name" value="Acid Proteases"/>
    <property type="match status" value="1"/>
</dbReference>
<name>A0A1B0GPK1_PHLPP</name>
<evidence type="ECO:0000313" key="2">
    <source>
        <dbReference type="EnsemblMetazoa" id="PPAI007192-PA"/>
    </source>
</evidence>
<dbReference type="InterPro" id="IPR021109">
    <property type="entry name" value="Peptidase_aspartic_dom_sf"/>
</dbReference>
<dbReference type="GO" id="GO:0006508">
    <property type="term" value="P:proteolysis"/>
    <property type="evidence" value="ECO:0007669"/>
    <property type="project" value="InterPro"/>
</dbReference>
<proteinExistence type="predicted"/>
<evidence type="ECO:0000313" key="3">
    <source>
        <dbReference type="Proteomes" id="UP000092462"/>
    </source>
</evidence>
<dbReference type="EMBL" id="AJVK01015221">
    <property type="status" value="NOT_ANNOTATED_CDS"/>
    <property type="molecule type" value="Genomic_DNA"/>
</dbReference>
<dbReference type="Proteomes" id="UP000092462">
    <property type="component" value="Unassembled WGS sequence"/>
</dbReference>